<organism evidence="5">
    <name type="scientific">Leviviridae sp</name>
    <dbReference type="NCBI Taxonomy" id="2027243"/>
    <lineage>
        <taxon>Viruses</taxon>
        <taxon>Riboviria</taxon>
        <taxon>Orthornavirae</taxon>
        <taxon>Lenarviricota</taxon>
        <taxon>Leviviricetes</taxon>
        <taxon>Norzivirales</taxon>
        <taxon>Fiersviridae</taxon>
    </lineage>
</organism>
<reference evidence="5" key="1">
    <citation type="submission" date="2019-05" db="EMBL/GenBank/DDBJ databases">
        <title>Metatranscriptomic reconstruction reveals RNA viruses with the potential to shape carbon cycling in soil.</title>
        <authorList>
            <person name="Starr E.P."/>
            <person name="Nuccio E."/>
            <person name="Pett-Ridge J."/>
            <person name="Banfield J.F."/>
            <person name="Firestone M.K."/>
        </authorList>
    </citation>
    <scope>NUCLEOTIDE SEQUENCE</scope>
    <source>
        <strain evidence="5">H2_Rhizo_33_scaffold_875</strain>
        <strain evidence="4">H4_Bulk_48_scaffold_447</strain>
    </source>
</reference>
<keyword evidence="2" id="KW-0167">Capsid protein</keyword>
<comment type="subcellular location">
    <subcellularLocation>
        <location evidence="1">Virion</location>
    </subcellularLocation>
</comment>
<evidence type="ECO:0000313" key="4">
    <source>
        <dbReference type="EMBL" id="QDH88365.1"/>
    </source>
</evidence>
<evidence type="ECO:0000256" key="2">
    <source>
        <dbReference type="ARBA" id="ARBA00022561"/>
    </source>
</evidence>
<dbReference type="InterPro" id="IPR015954">
    <property type="entry name" value="Phage_RNA-type_capsid"/>
</dbReference>
<proteinExistence type="predicted"/>
<name>A0A514DA50_9VIRU</name>
<keyword evidence="3" id="KW-0946">Virion</keyword>
<dbReference type="EMBL" id="MN035569">
    <property type="protein sequence ID" value="QDH90489.1"/>
    <property type="molecule type" value="Genomic_RNA"/>
</dbReference>
<dbReference type="GO" id="GO:0019028">
    <property type="term" value="C:viral capsid"/>
    <property type="evidence" value="ECO:0007669"/>
    <property type="project" value="UniProtKB-KW"/>
</dbReference>
<dbReference type="EMBL" id="MN034038">
    <property type="protein sequence ID" value="QDH88365.1"/>
    <property type="molecule type" value="Genomic_RNA"/>
</dbReference>
<evidence type="ECO:0000256" key="1">
    <source>
        <dbReference type="ARBA" id="ARBA00004328"/>
    </source>
</evidence>
<sequence>MPSNITVKKDDGTTDITYTAVAGAAGDKNPAVWRSNSVGSAPGQRPELRLASASNGDKTARRVDGQYTYPTVVTSGDTGEKSVVARANGSFSFILPVDMPDADVNEAASQMGNLVASAIVKAAMKSGYAPT</sequence>
<accession>A0A514DA50</accession>
<gene>
    <name evidence="5" type="ORF">H2Rhizo33875_000003</name>
    <name evidence="4" type="ORF">H4Bulk48447_000003</name>
</gene>
<protein>
    <submittedName>
        <fullName evidence="5">Uncharacterized protein</fullName>
    </submittedName>
</protein>
<dbReference type="Gene3D" id="3.30.380.10">
    <property type="entry name" value="MS2 Viral Coat Protein"/>
    <property type="match status" value="1"/>
</dbReference>
<evidence type="ECO:0000256" key="3">
    <source>
        <dbReference type="ARBA" id="ARBA00022844"/>
    </source>
</evidence>
<evidence type="ECO:0000313" key="5">
    <source>
        <dbReference type="EMBL" id="QDH90489.1"/>
    </source>
</evidence>